<accession>A0A369L8P8</accession>
<name>A0A369L8P8_9ACTN</name>
<dbReference type="RefSeq" id="WP_114620962.1">
    <property type="nucleotide sequence ID" value="NZ_CALLUE010000015.1"/>
</dbReference>
<comment type="similarity">
    <text evidence="1">Belongs to the CoA-transferase III family.</text>
</comment>
<dbReference type="GO" id="GO:0016740">
    <property type="term" value="F:transferase activity"/>
    <property type="evidence" value="ECO:0007669"/>
    <property type="project" value="UniProtKB-KW"/>
</dbReference>
<proteinExistence type="inferred from homology"/>
<dbReference type="NCBIfam" id="NF002914">
    <property type="entry name" value="PRK03525.1"/>
    <property type="match status" value="1"/>
</dbReference>
<keyword evidence="4" id="KW-1185">Reference proteome</keyword>
<evidence type="ECO:0000256" key="2">
    <source>
        <dbReference type="ARBA" id="ARBA00022679"/>
    </source>
</evidence>
<dbReference type="STRING" id="1034345.GCA_000236865_01737"/>
<sequence>MALETNKPSFGVLDDVKVVYAAVELAAPKACDLMADWGADVTWLENTGAGDTIRDTAYVKQAERRNQRSVSMNYFSDEGKEILFKMLADADVFIEASKGGTWARKGITDEVLWEINPKLVIVHLSGFGQSGDPKMVKRAAYDLTVMAYSGYMSQNGTQEQPMNPGPYAGDYFNSLMIVSSTLAALHKANRTGKGESIDLAMYETLLAIGQYYLVDYLNEGILWPRPGARNQNLCGIGEYKCNDGFLGVCLYGVDQNKYFLETIGLGHLWGTEDIPEDTSGLWLANPHAAEIEAAFEAYCLEHSKYEIEADFAAHRIAAQVVMEFEDLVKEEHLKLRDDFMDWETEDGKTFKGLGVFPKFQQTPGQVWRPMPKQGGDTADVLTKLGYTADQIAALNESGVVKVAE</sequence>
<dbReference type="InterPro" id="IPR044855">
    <property type="entry name" value="CoA-Trfase_III_dom3_sf"/>
</dbReference>
<dbReference type="Gene3D" id="3.40.50.10540">
    <property type="entry name" value="Crotonobetainyl-coa:carnitine coa-transferase, domain 1"/>
    <property type="match status" value="1"/>
</dbReference>
<dbReference type="InterPro" id="IPR023606">
    <property type="entry name" value="CoA-Trfase_III_dom_1_sf"/>
</dbReference>
<evidence type="ECO:0000313" key="4">
    <source>
        <dbReference type="Proteomes" id="UP000253792"/>
    </source>
</evidence>
<dbReference type="PANTHER" id="PTHR48228">
    <property type="entry name" value="SUCCINYL-COA--D-CITRAMALATE COA-TRANSFERASE"/>
    <property type="match status" value="1"/>
</dbReference>
<evidence type="ECO:0000313" key="3">
    <source>
        <dbReference type="EMBL" id="RDB55099.1"/>
    </source>
</evidence>
<dbReference type="InterPro" id="IPR003673">
    <property type="entry name" value="CoA-Trfase_fam_III"/>
</dbReference>
<dbReference type="PANTHER" id="PTHR48228:SF6">
    <property type="entry name" value="L-CARNITINE COA-TRANSFERASE"/>
    <property type="match status" value="1"/>
</dbReference>
<dbReference type="InterPro" id="IPR050509">
    <property type="entry name" value="CoA-transferase_III"/>
</dbReference>
<keyword evidence="2 3" id="KW-0808">Transferase</keyword>
<protein>
    <submittedName>
        <fullName evidence="3">L-carnitine CoA-transferase</fullName>
    </submittedName>
</protein>
<evidence type="ECO:0000256" key="1">
    <source>
        <dbReference type="ARBA" id="ARBA00008383"/>
    </source>
</evidence>
<gene>
    <name evidence="3" type="ORF">C1880_07715</name>
</gene>
<comment type="caution">
    <text evidence="3">The sequence shown here is derived from an EMBL/GenBank/DDBJ whole genome shotgun (WGS) entry which is preliminary data.</text>
</comment>
<dbReference type="EMBL" id="PPTP01000006">
    <property type="protein sequence ID" value="RDB55099.1"/>
    <property type="molecule type" value="Genomic_DNA"/>
</dbReference>
<organism evidence="3 4">
    <name type="scientific">Senegalimassilia anaerobia</name>
    <dbReference type="NCBI Taxonomy" id="1473216"/>
    <lineage>
        <taxon>Bacteria</taxon>
        <taxon>Bacillati</taxon>
        <taxon>Actinomycetota</taxon>
        <taxon>Coriobacteriia</taxon>
        <taxon>Coriobacteriales</taxon>
        <taxon>Coriobacteriaceae</taxon>
        <taxon>Senegalimassilia</taxon>
    </lineage>
</organism>
<dbReference type="Proteomes" id="UP000253792">
    <property type="component" value="Unassembled WGS sequence"/>
</dbReference>
<dbReference type="Gene3D" id="3.30.1540.10">
    <property type="entry name" value="formyl-coa transferase, domain 3"/>
    <property type="match status" value="1"/>
</dbReference>
<dbReference type="AlphaFoldDB" id="A0A369L8P8"/>
<dbReference type="SUPFAM" id="SSF89796">
    <property type="entry name" value="CoA-transferase family III (CaiB/BaiF)"/>
    <property type="match status" value="1"/>
</dbReference>
<dbReference type="OrthoDB" id="9797653at2"/>
<dbReference type="Pfam" id="PF02515">
    <property type="entry name" value="CoA_transf_3"/>
    <property type="match status" value="1"/>
</dbReference>
<reference evidence="3 4" key="1">
    <citation type="journal article" date="2018" name="Elife">
        <title>Discovery and characterization of a prevalent human gut bacterial enzyme sufficient for the inactivation of a family of plant toxins.</title>
        <authorList>
            <person name="Koppel N."/>
            <person name="Bisanz J.E."/>
            <person name="Pandelia M.E."/>
            <person name="Turnbaugh P.J."/>
            <person name="Balskus E.P."/>
        </authorList>
    </citation>
    <scope>NUCLEOTIDE SEQUENCE [LARGE SCALE GENOMIC DNA]</scope>
    <source>
        <strain evidence="4">anaerobia AP69FAA</strain>
    </source>
</reference>